<organism evidence="2 3">
    <name type="scientific">Centaurea solstitialis</name>
    <name type="common">yellow star-thistle</name>
    <dbReference type="NCBI Taxonomy" id="347529"/>
    <lineage>
        <taxon>Eukaryota</taxon>
        <taxon>Viridiplantae</taxon>
        <taxon>Streptophyta</taxon>
        <taxon>Embryophyta</taxon>
        <taxon>Tracheophyta</taxon>
        <taxon>Spermatophyta</taxon>
        <taxon>Magnoliopsida</taxon>
        <taxon>eudicotyledons</taxon>
        <taxon>Gunneridae</taxon>
        <taxon>Pentapetalae</taxon>
        <taxon>asterids</taxon>
        <taxon>campanulids</taxon>
        <taxon>Asterales</taxon>
        <taxon>Asteraceae</taxon>
        <taxon>Carduoideae</taxon>
        <taxon>Cardueae</taxon>
        <taxon>Centaureinae</taxon>
        <taxon>Centaurea</taxon>
    </lineage>
</organism>
<evidence type="ECO:0000313" key="2">
    <source>
        <dbReference type="EMBL" id="KAJ9565494.1"/>
    </source>
</evidence>
<feature type="region of interest" description="Disordered" evidence="1">
    <location>
        <begin position="72"/>
        <end position="95"/>
    </location>
</feature>
<proteinExistence type="predicted"/>
<gene>
    <name evidence="2" type="ORF">OSB04_001460</name>
</gene>
<keyword evidence="3" id="KW-1185">Reference proteome</keyword>
<name>A0AA38TSU7_9ASTR</name>
<comment type="caution">
    <text evidence="2">The sequence shown here is derived from an EMBL/GenBank/DDBJ whole genome shotgun (WGS) entry which is preliminary data.</text>
</comment>
<dbReference type="EMBL" id="JARYMX010000001">
    <property type="protein sequence ID" value="KAJ9565494.1"/>
    <property type="molecule type" value="Genomic_DNA"/>
</dbReference>
<evidence type="ECO:0000313" key="3">
    <source>
        <dbReference type="Proteomes" id="UP001172457"/>
    </source>
</evidence>
<protein>
    <submittedName>
        <fullName evidence="2">Uncharacterized protein</fullName>
    </submittedName>
</protein>
<accession>A0AA38TSU7</accession>
<dbReference type="AlphaFoldDB" id="A0AA38TSU7"/>
<feature type="compositionally biased region" description="Basic and acidic residues" evidence="1">
    <location>
        <begin position="113"/>
        <end position="130"/>
    </location>
</feature>
<evidence type="ECO:0000256" key="1">
    <source>
        <dbReference type="SAM" id="MobiDB-lite"/>
    </source>
</evidence>
<dbReference type="Proteomes" id="UP001172457">
    <property type="component" value="Chromosome 1"/>
</dbReference>
<feature type="region of interest" description="Disordered" evidence="1">
    <location>
        <begin position="113"/>
        <end position="141"/>
    </location>
</feature>
<reference evidence="2" key="1">
    <citation type="submission" date="2023-03" db="EMBL/GenBank/DDBJ databases">
        <title>Chromosome-scale reference genome and RAD-based genetic map of yellow starthistle (Centaurea solstitialis) reveal putative structural variation and QTLs associated with invader traits.</title>
        <authorList>
            <person name="Reatini B."/>
            <person name="Cang F.A."/>
            <person name="Jiang Q."/>
            <person name="Mckibben M.T.W."/>
            <person name="Barker M.S."/>
            <person name="Rieseberg L.H."/>
            <person name="Dlugosch K.M."/>
        </authorList>
    </citation>
    <scope>NUCLEOTIDE SEQUENCE</scope>
    <source>
        <strain evidence="2">CAN-66</strain>
        <tissue evidence="2">Leaf</tissue>
    </source>
</reference>
<feature type="compositionally biased region" description="Polar residues" evidence="1">
    <location>
        <begin position="131"/>
        <end position="141"/>
    </location>
</feature>
<sequence length="141" mass="16133">MMFSRLVGRTRRNVFNGGRLTGSSVYMGQADDTYNQLGFLRCYLAATNNNEKHGSSKLMYVSDINLLLPNLECSQDDDDKEKKETPKGNNQESKSQGWLVSYFDFLFRNNEESKSESFFSDDDKEKKETPRGNNQKSESKG</sequence>